<accession>K1P3B6</accession>
<dbReference type="AlphaFoldDB" id="K1P3B6"/>
<feature type="compositionally biased region" description="Basic and acidic residues" evidence="1">
    <location>
        <begin position="1082"/>
        <end position="1097"/>
    </location>
</feature>
<gene>
    <name evidence="2" type="ORF">CGI_10013990</name>
</gene>
<feature type="compositionally biased region" description="Polar residues" evidence="1">
    <location>
        <begin position="1066"/>
        <end position="1075"/>
    </location>
</feature>
<organism evidence="2">
    <name type="scientific">Magallana gigas</name>
    <name type="common">Pacific oyster</name>
    <name type="synonym">Crassostrea gigas</name>
    <dbReference type="NCBI Taxonomy" id="29159"/>
    <lineage>
        <taxon>Eukaryota</taxon>
        <taxon>Metazoa</taxon>
        <taxon>Spiralia</taxon>
        <taxon>Lophotrochozoa</taxon>
        <taxon>Mollusca</taxon>
        <taxon>Bivalvia</taxon>
        <taxon>Autobranchia</taxon>
        <taxon>Pteriomorphia</taxon>
        <taxon>Ostreida</taxon>
        <taxon>Ostreoidea</taxon>
        <taxon>Ostreidae</taxon>
        <taxon>Magallana</taxon>
    </lineage>
</organism>
<sequence length="1182" mass="134874">MENLSLEWDCYADESYDITCHNDSIDDLYWADTSQIRPNTTPDFPMGDTGQNGFIVQDLYQDQNSSSLQTMTWTPFQEKLPVPSRINSDEQLSSSSSSSTDYFSCFDSESDDENQVERRHFDAEFKDLNLCLNISVSHGNQDPMISITTKAEKRPTSQIAIASDIEPIESSSSVDILDIQSMVNDQNDKSFMRYRLLDMNDLDIEFLLDEDVPTKEREVFAPSWCKIFTPLSEETDDPVENHSVRNLVEAYENKFKAQEDKSKVSPLRKGNEVSNKVNLSTETQLKIKIEENFDTNTKHTVSAWTTKFEEDFTEESFHVIRKISESIIRESFEELELESMGDLRMLEFNTGENQTADRTTIIKKCLNIEEERVNNSGDILNCEASPEKNKTTLAIQTQLISEGCEQITNIMYTQEQFVLPSNVIMKTKETYNEQCVEQYVDKTTPQPVCGIPSIVSGSESSDKDQELEWSQQGQIVPVASFSKQPPCGKMTCSIVLPEASTLGTTENMHNISEDGIANIPAAFVEFNDTRQRIAFQPENIKERDKIPCQEDKGEDVPHTGQDREMVWDKLEEIKLPPSICLNKGERGFRNDPVTEDKCLVEKLQWSEHGQLVPIKETLSVEEVISPEEKLQWNEQGQLVPVNEVLSDSKLQQANYRLFSSKERKGVQKTSVKHSSDKNKQDKVQSIIASFERSMCAAQKENGLHSLNQMKNGEAKMHTNEIKSGLVTEYSQKCCAKLTQEKPQPPRAKHSNIKNISRLLNKIEKICNGKSVHVKQEYTTQERWYGKSPYPLYEFPKSSLVAKTTSQVLPVTFPSTHVPKITATYVARGGENANIDRTEEKKEFKNYLESHQSKSSDGGCKQSGLKLKYQSKESTINVEYSQEKTAKENLPHTARQNQEKIHSVSESHNAATISKYSKIEIGDGRTVYSDVKNWSKQTKVQKLCEVFGGTDPKVPHITYRITKEDPIQTPKTQQQLVSSQKESSQYATSRSNGKCKKRFDLERYIRKRGENMMTKKNDKQDVSDEAYYHVAKMLTIRVIANAKLQLSREYSERDYAKRTTQKENHEAQPQTASPVSTRHVVNKSHERYCKNEQQENLKKNPNIQPQNQSNETTKKGKSSKRTRAVHKKKQPSSSTTKDQSNDAKVLKSLSQDSGCRPRVRKQEVITHKGQQPDQKKKHVQFDI</sequence>
<name>K1P3B6_MAGGI</name>
<evidence type="ECO:0000256" key="1">
    <source>
        <dbReference type="SAM" id="MobiDB-lite"/>
    </source>
</evidence>
<feature type="region of interest" description="Disordered" evidence="1">
    <location>
        <begin position="965"/>
        <end position="992"/>
    </location>
</feature>
<proteinExistence type="predicted"/>
<dbReference type="HOGENOM" id="CLU_272888_0_0_1"/>
<feature type="compositionally biased region" description="Polar residues" evidence="1">
    <location>
        <begin position="968"/>
        <end position="991"/>
    </location>
</feature>
<dbReference type="OrthoDB" id="10599357at2759"/>
<protein>
    <submittedName>
        <fullName evidence="2">Uncharacterized protein</fullName>
    </submittedName>
</protein>
<evidence type="ECO:0000313" key="2">
    <source>
        <dbReference type="EMBL" id="EKC18262.1"/>
    </source>
</evidence>
<dbReference type="InParanoid" id="K1P3B6"/>
<dbReference type="EMBL" id="JH818752">
    <property type="protein sequence ID" value="EKC18262.1"/>
    <property type="molecule type" value="Genomic_DNA"/>
</dbReference>
<reference evidence="2" key="1">
    <citation type="journal article" date="2012" name="Nature">
        <title>The oyster genome reveals stress adaptation and complexity of shell formation.</title>
        <authorList>
            <person name="Zhang G."/>
            <person name="Fang X."/>
            <person name="Guo X."/>
            <person name="Li L."/>
            <person name="Luo R."/>
            <person name="Xu F."/>
            <person name="Yang P."/>
            <person name="Zhang L."/>
            <person name="Wang X."/>
            <person name="Qi H."/>
            <person name="Xiong Z."/>
            <person name="Que H."/>
            <person name="Xie Y."/>
            <person name="Holland P.W."/>
            <person name="Paps J."/>
            <person name="Zhu Y."/>
            <person name="Wu F."/>
            <person name="Chen Y."/>
            <person name="Wang J."/>
            <person name="Peng C."/>
            <person name="Meng J."/>
            <person name="Yang L."/>
            <person name="Liu J."/>
            <person name="Wen B."/>
            <person name="Zhang N."/>
            <person name="Huang Z."/>
            <person name="Zhu Q."/>
            <person name="Feng Y."/>
            <person name="Mount A."/>
            <person name="Hedgecock D."/>
            <person name="Xu Z."/>
            <person name="Liu Y."/>
            <person name="Domazet-Loso T."/>
            <person name="Du Y."/>
            <person name="Sun X."/>
            <person name="Zhang S."/>
            <person name="Liu B."/>
            <person name="Cheng P."/>
            <person name="Jiang X."/>
            <person name="Li J."/>
            <person name="Fan D."/>
            <person name="Wang W."/>
            <person name="Fu W."/>
            <person name="Wang T."/>
            <person name="Wang B."/>
            <person name="Zhang J."/>
            <person name="Peng Z."/>
            <person name="Li Y."/>
            <person name="Li N."/>
            <person name="Wang J."/>
            <person name="Chen M."/>
            <person name="He Y."/>
            <person name="Tan F."/>
            <person name="Song X."/>
            <person name="Zheng Q."/>
            <person name="Huang R."/>
            <person name="Yang H."/>
            <person name="Du X."/>
            <person name="Chen L."/>
            <person name="Yang M."/>
            <person name="Gaffney P.M."/>
            <person name="Wang S."/>
            <person name="Luo L."/>
            <person name="She Z."/>
            <person name="Ming Y."/>
            <person name="Huang W."/>
            <person name="Zhang S."/>
            <person name="Huang B."/>
            <person name="Zhang Y."/>
            <person name="Qu T."/>
            <person name="Ni P."/>
            <person name="Miao G."/>
            <person name="Wang J."/>
            <person name="Wang Q."/>
            <person name="Steinberg C.E."/>
            <person name="Wang H."/>
            <person name="Li N."/>
            <person name="Qian L."/>
            <person name="Zhang G."/>
            <person name="Li Y."/>
            <person name="Yang H."/>
            <person name="Liu X."/>
            <person name="Wang J."/>
            <person name="Yin Y."/>
            <person name="Wang J."/>
        </authorList>
    </citation>
    <scope>NUCLEOTIDE SEQUENCE [LARGE SCALE GENOMIC DNA]</scope>
    <source>
        <strain evidence="2">05x7-T-G4-1.051#20</strain>
    </source>
</reference>
<feature type="compositionally biased region" description="Polar residues" evidence="1">
    <location>
        <begin position="1098"/>
        <end position="1110"/>
    </location>
</feature>
<feature type="compositionally biased region" description="Basic residues" evidence="1">
    <location>
        <begin position="1114"/>
        <end position="1129"/>
    </location>
</feature>
<feature type="compositionally biased region" description="Basic and acidic residues" evidence="1">
    <location>
        <begin position="1054"/>
        <end position="1065"/>
    </location>
</feature>
<feature type="region of interest" description="Disordered" evidence="1">
    <location>
        <begin position="1054"/>
        <end position="1182"/>
    </location>
</feature>
<feature type="region of interest" description="Disordered" evidence="1">
    <location>
        <begin position="85"/>
        <end position="110"/>
    </location>
</feature>
<feature type="region of interest" description="Disordered" evidence="1">
    <location>
        <begin position="661"/>
        <end position="681"/>
    </location>
</feature>